<dbReference type="InterPro" id="IPR018719">
    <property type="entry name" value="DUF2243_membrane"/>
</dbReference>
<keyword evidence="3" id="KW-1185">Reference proteome</keyword>
<gene>
    <name evidence="2" type="ORF">E1269_17785</name>
</gene>
<keyword evidence="1" id="KW-0812">Transmembrane</keyword>
<sequence>MTGAMIGVALMAAVDEIVFHQLLGWHHFYDRAARDVALLSDGLLHAAEVVLLVAGFVLLADLRGRHALAARSAWAGLLLGAGAFQLWDGLIDHKVLRLHQVRYGVDPFTYDVAWNVAGLALLAAGVGVAWRNRTGADERSGRRPSA</sequence>
<comment type="caution">
    <text evidence="2">The sequence shown here is derived from an EMBL/GenBank/DDBJ whole genome shotgun (WGS) entry which is preliminary data.</text>
</comment>
<protein>
    <submittedName>
        <fullName evidence="2">DUF2243 domain-containing protein</fullName>
    </submittedName>
</protein>
<dbReference type="RefSeq" id="WP_131896993.1">
    <property type="nucleotide sequence ID" value="NZ_SMKZ01000025.1"/>
</dbReference>
<dbReference type="Pfam" id="PF10002">
    <property type="entry name" value="DUF2243"/>
    <property type="match status" value="1"/>
</dbReference>
<evidence type="ECO:0000256" key="1">
    <source>
        <dbReference type="SAM" id="Phobius"/>
    </source>
</evidence>
<feature type="transmembrane region" description="Helical" evidence="1">
    <location>
        <begin position="112"/>
        <end position="130"/>
    </location>
</feature>
<name>A0A4R5D4Y3_9ACTN</name>
<evidence type="ECO:0000313" key="3">
    <source>
        <dbReference type="Proteomes" id="UP000294739"/>
    </source>
</evidence>
<keyword evidence="1" id="KW-0472">Membrane</keyword>
<organism evidence="2 3">
    <name type="scientific">Jiangella asiatica</name>
    <dbReference type="NCBI Taxonomy" id="2530372"/>
    <lineage>
        <taxon>Bacteria</taxon>
        <taxon>Bacillati</taxon>
        <taxon>Actinomycetota</taxon>
        <taxon>Actinomycetes</taxon>
        <taxon>Jiangellales</taxon>
        <taxon>Jiangellaceae</taxon>
        <taxon>Jiangella</taxon>
    </lineage>
</organism>
<dbReference type="InParanoid" id="A0A4R5D4Y3"/>
<feature type="transmembrane region" description="Helical" evidence="1">
    <location>
        <begin position="68"/>
        <end position="87"/>
    </location>
</feature>
<feature type="transmembrane region" description="Helical" evidence="1">
    <location>
        <begin position="43"/>
        <end position="61"/>
    </location>
</feature>
<dbReference type="Proteomes" id="UP000294739">
    <property type="component" value="Unassembled WGS sequence"/>
</dbReference>
<dbReference type="AlphaFoldDB" id="A0A4R5D4Y3"/>
<keyword evidence="1" id="KW-1133">Transmembrane helix</keyword>
<dbReference type="EMBL" id="SMKZ01000025">
    <property type="protein sequence ID" value="TDE08386.1"/>
    <property type="molecule type" value="Genomic_DNA"/>
</dbReference>
<accession>A0A4R5D4Y3</accession>
<reference evidence="2 3" key="1">
    <citation type="submission" date="2019-03" db="EMBL/GenBank/DDBJ databases">
        <title>Draft genome sequences of novel Actinobacteria.</title>
        <authorList>
            <person name="Sahin N."/>
            <person name="Ay H."/>
            <person name="Saygin H."/>
        </authorList>
    </citation>
    <scope>NUCLEOTIDE SEQUENCE [LARGE SCALE GENOMIC DNA]</scope>
    <source>
        <strain evidence="2 3">5K138</strain>
    </source>
</reference>
<proteinExistence type="predicted"/>
<evidence type="ECO:0000313" key="2">
    <source>
        <dbReference type="EMBL" id="TDE08386.1"/>
    </source>
</evidence>
<dbReference type="OrthoDB" id="5190099at2"/>